<evidence type="ECO:0000313" key="2">
    <source>
        <dbReference type="Proteomes" id="UP000015103"/>
    </source>
</evidence>
<dbReference type="GeneID" id="141448188"/>
<dbReference type="Proteomes" id="UP000015103">
    <property type="component" value="Unassembled WGS sequence"/>
</dbReference>
<accession>T1HN21</accession>
<name>T1HN21_RHOPR</name>
<dbReference type="InParanoid" id="T1HN21"/>
<sequence>MFSVNCCWISILLLVTVRGTPVPVSSGEDLCEEHNCTFLGQEDSMTSEEVANEEKIPTLLTEVVEEPETEIVLPSEVKVEDTDSVALESEDNVVVAAADIVPLKDDDILAVELLPLKESADEGEVEALPVVPCTDFEEDCNEDDKGLELISVSIPVEELPEDAILLDQATEEPTLQENEQT</sequence>
<dbReference type="AlphaFoldDB" id="T1HN21"/>
<dbReference type="EMBL" id="ACPB03015128">
    <property type="status" value="NOT_ANNOTATED_CDS"/>
    <property type="molecule type" value="Genomic_DNA"/>
</dbReference>
<dbReference type="HOGENOM" id="CLU_1490806_0_0_1"/>
<dbReference type="VEuPathDB" id="VectorBase:RPRC005445"/>
<reference evidence="1" key="1">
    <citation type="submission" date="2015-05" db="UniProtKB">
        <authorList>
            <consortium name="EnsemblMetazoa"/>
        </authorList>
    </citation>
    <scope>IDENTIFICATION</scope>
</reference>
<dbReference type="EnsemblMetazoa" id="RPRC005445-RA">
    <property type="protein sequence ID" value="RPRC005445-PA"/>
    <property type="gene ID" value="RPRC005445"/>
</dbReference>
<proteinExistence type="predicted"/>
<dbReference type="RefSeq" id="XP_073972446.1">
    <property type="nucleotide sequence ID" value="XM_074116345.1"/>
</dbReference>
<organism evidence="1 2">
    <name type="scientific">Rhodnius prolixus</name>
    <name type="common">Triatomid bug</name>
    <dbReference type="NCBI Taxonomy" id="13249"/>
    <lineage>
        <taxon>Eukaryota</taxon>
        <taxon>Metazoa</taxon>
        <taxon>Ecdysozoa</taxon>
        <taxon>Arthropoda</taxon>
        <taxon>Hexapoda</taxon>
        <taxon>Insecta</taxon>
        <taxon>Pterygota</taxon>
        <taxon>Neoptera</taxon>
        <taxon>Paraneoptera</taxon>
        <taxon>Hemiptera</taxon>
        <taxon>Heteroptera</taxon>
        <taxon>Panheteroptera</taxon>
        <taxon>Cimicomorpha</taxon>
        <taxon>Reduviidae</taxon>
        <taxon>Triatominae</taxon>
        <taxon>Rhodnius</taxon>
    </lineage>
</organism>
<keyword evidence="2" id="KW-1185">Reference proteome</keyword>
<protein>
    <submittedName>
        <fullName evidence="1">Uncharacterized protein</fullName>
    </submittedName>
</protein>
<evidence type="ECO:0000313" key="1">
    <source>
        <dbReference type="EnsemblMetazoa" id="RPRC005445-PA"/>
    </source>
</evidence>